<dbReference type="EMBL" id="KQ995283">
    <property type="protein sequence ID" value="KZV47460.1"/>
    <property type="molecule type" value="Genomic_DNA"/>
</dbReference>
<evidence type="ECO:0000256" key="1">
    <source>
        <dbReference type="SAM" id="Phobius"/>
    </source>
</evidence>
<keyword evidence="2" id="KW-0436">Ligase</keyword>
<gene>
    <name evidence="2" type="ORF">F511_23040</name>
</gene>
<dbReference type="AlphaFoldDB" id="A0A2Z7CK55"/>
<accession>A0A2Z7CK55</accession>
<name>A0A2Z7CK55_9LAMI</name>
<evidence type="ECO:0000313" key="2">
    <source>
        <dbReference type="EMBL" id="KZV47460.1"/>
    </source>
</evidence>
<keyword evidence="1" id="KW-1133">Transmembrane helix</keyword>
<dbReference type="Proteomes" id="UP000250235">
    <property type="component" value="Unassembled WGS sequence"/>
</dbReference>
<keyword evidence="1" id="KW-0472">Membrane</keyword>
<evidence type="ECO:0000313" key="3">
    <source>
        <dbReference type="Proteomes" id="UP000250235"/>
    </source>
</evidence>
<sequence>MDAIRVHKKCECEKTSTPSTSRPQRAKNSLKLVKVLRDLAVEIHGHAARMEKLIEEIGQILEDMAVSDDDSWFTVGNTMPISLLEEEHVTAFHDAGRQQLENSLDIIIPALGHAKEMCIFCVCFAVVFSLIVAELMYEGLYGEGRSCGRKKKLRNMGVNSPVASEKKKRMKFCNVTTSLMNKTEFERLPEKDNSKGAQKVRGPTIPIIIEISDDSVGFPTMSVTAKIGLEETVTSNYVVPVVELSSDEEEVQHGDLRLCGRKTKLGTLGIYSPVRLESVKRMKLSSDPQTFKATEKTKICDKVDTLEGKTRTGPSAAIIIDISDDSSG</sequence>
<dbReference type="GO" id="GO:0016874">
    <property type="term" value="F:ligase activity"/>
    <property type="evidence" value="ECO:0007669"/>
    <property type="project" value="UniProtKB-KW"/>
</dbReference>
<organism evidence="2 3">
    <name type="scientific">Dorcoceras hygrometricum</name>
    <dbReference type="NCBI Taxonomy" id="472368"/>
    <lineage>
        <taxon>Eukaryota</taxon>
        <taxon>Viridiplantae</taxon>
        <taxon>Streptophyta</taxon>
        <taxon>Embryophyta</taxon>
        <taxon>Tracheophyta</taxon>
        <taxon>Spermatophyta</taxon>
        <taxon>Magnoliopsida</taxon>
        <taxon>eudicotyledons</taxon>
        <taxon>Gunneridae</taxon>
        <taxon>Pentapetalae</taxon>
        <taxon>asterids</taxon>
        <taxon>lamiids</taxon>
        <taxon>Lamiales</taxon>
        <taxon>Gesneriaceae</taxon>
        <taxon>Didymocarpoideae</taxon>
        <taxon>Trichosporeae</taxon>
        <taxon>Loxocarpinae</taxon>
        <taxon>Dorcoceras</taxon>
    </lineage>
</organism>
<proteinExistence type="predicted"/>
<protein>
    <submittedName>
        <fullName evidence="2">DNA ligase 1-like</fullName>
    </submittedName>
</protein>
<keyword evidence="1" id="KW-0812">Transmembrane</keyword>
<reference evidence="2 3" key="1">
    <citation type="journal article" date="2015" name="Proc. Natl. Acad. Sci. U.S.A.">
        <title>The resurrection genome of Boea hygrometrica: A blueprint for survival of dehydration.</title>
        <authorList>
            <person name="Xiao L."/>
            <person name="Yang G."/>
            <person name="Zhang L."/>
            <person name="Yang X."/>
            <person name="Zhao S."/>
            <person name="Ji Z."/>
            <person name="Zhou Q."/>
            <person name="Hu M."/>
            <person name="Wang Y."/>
            <person name="Chen M."/>
            <person name="Xu Y."/>
            <person name="Jin H."/>
            <person name="Xiao X."/>
            <person name="Hu G."/>
            <person name="Bao F."/>
            <person name="Hu Y."/>
            <person name="Wan P."/>
            <person name="Li L."/>
            <person name="Deng X."/>
            <person name="Kuang T."/>
            <person name="Xiang C."/>
            <person name="Zhu J.K."/>
            <person name="Oliver M.J."/>
            <person name="He Y."/>
        </authorList>
    </citation>
    <scope>NUCLEOTIDE SEQUENCE [LARGE SCALE GENOMIC DNA]</scope>
    <source>
        <strain evidence="3">cv. XS01</strain>
    </source>
</reference>
<keyword evidence="3" id="KW-1185">Reference proteome</keyword>
<feature type="transmembrane region" description="Helical" evidence="1">
    <location>
        <begin position="117"/>
        <end position="137"/>
    </location>
</feature>